<dbReference type="InterPro" id="IPR012910">
    <property type="entry name" value="Plug_dom"/>
</dbReference>
<sequence length="575" mass="64777">MGKAINSFIIATGLLGCILSTTLTGYAQPNKDSLSVVPTQKDTLLDQNWYYNLETDFNGHLDNPLKLLQGRLPGLLISHPGSDPNRQFDVRLRGFNTLLNNEQPLYIVDGVPDIPFSLVDPRDIASIKVAKNASVAQWGLRGARGVIHIHTQPAQASKPTIRFRSYLAMEQPGRSYNVLDAINYLLQQEKIFGSYNRPSPENNDWIEIITQTTLSTVNSLSISGGTNALHYRGALNTRNIEEIALNKGYDKLNGRIRLGSTLLNEQLDLGLNLSRSSKQSKIGFREAFQYAISFNPTVPREIDNPQFGGYYQQPVYDYYNPLAILEQNQHDGNDRLASGTFTGTYQFDSKLKGLSAHLLLSETREELFRGEFYPADSFFRGYDSNGYSRTETDTKTNRMADIHFNWNAPLHESITLNADMGFSAQNLYYRHVFKEARNLSAADSYTVIEDKNVTNMGGPQEVDENDHQLTAFWGTTRISNDTWYLDMGLRYEGSSYLGEENKWGLFPYFQAGFDLDNLLNFSFADSWLIRGGYGIAGNVPKTTVGLRPSMNHVATTFRMGNIFLPTRKCRVKTQT</sequence>
<dbReference type="Gene3D" id="2.170.130.10">
    <property type="entry name" value="TonB-dependent receptor, plug domain"/>
    <property type="match status" value="1"/>
</dbReference>
<dbReference type="PROSITE" id="PS51257">
    <property type="entry name" value="PROKAR_LIPOPROTEIN"/>
    <property type="match status" value="1"/>
</dbReference>
<reference evidence="2 3" key="1">
    <citation type="submission" date="2021-11" db="EMBL/GenBank/DDBJ databases">
        <title>Aliifidinibius sp. nov., a new bacterium isolated from saline soil.</title>
        <authorList>
            <person name="Galisteo C."/>
            <person name="De La Haba R."/>
            <person name="Sanchez-Porro C."/>
            <person name="Ventosa A."/>
        </authorList>
    </citation>
    <scope>NUCLEOTIDE SEQUENCE [LARGE SCALE GENOMIC DNA]</scope>
    <source>
        <strain evidence="2 3">KACC 190600</strain>
    </source>
</reference>
<accession>A0ABT3PZ35</accession>
<evidence type="ECO:0000313" key="2">
    <source>
        <dbReference type="EMBL" id="MCW9713137.1"/>
    </source>
</evidence>
<keyword evidence="2" id="KW-0675">Receptor</keyword>
<gene>
    <name evidence="2" type="ORF">LQ318_09495</name>
</gene>
<dbReference type="Proteomes" id="UP001207337">
    <property type="component" value="Unassembled WGS sequence"/>
</dbReference>
<feature type="domain" description="TonB-dependent receptor plug" evidence="1">
    <location>
        <begin position="63"/>
        <end position="146"/>
    </location>
</feature>
<name>A0ABT3PZ35_9BACT</name>
<comment type="caution">
    <text evidence="2">The sequence shown here is derived from an EMBL/GenBank/DDBJ whole genome shotgun (WGS) entry which is preliminary data.</text>
</comment>
<keyword evidence="3" id="KW-1185">Reference proteome</keyword>
<evidence type="ECO:0000259" key="1">
    <source>
        <dbReference type="Pfam" id="PF07715"/>
    </source>
</evidence>
<organism evidence="2 3">
    <name type="scientific">Fodinibius salicampi</name>
    <dbReference type="NCBI Taxonomy" id="1920655"/>
    <lineage>
        <taxon>Bacteria</taxon>
        <taxon>Pseudomonadati</taxon>
        <taxon>Balneolota</taxon>
        <taxon>Balneolia</taxon>
        <taxon>Balneolales</taxon>
        <taxon>Balneolaceae</taxon>
        <taxon>Fodinibius</taxon>
    </lineage>
</organism>
<dbReference type="Pfam" id="PF07715">
    <property type="entry name" value="Plug"/>
    <property type="match status" value="1"/>
</dbReference>
<protein>
    <submittedName>
        <fullName evidence="2">TonB-dependent receptor</fullName>
    </submittedName>
</protein>
<evidence type="ECO:0000313" key="3">
    <source>
        <dbReference type="Proteomes" id="UP001207337"/>
    </source>
</evidence>
<dbReference type="RefSeq" id="WP_265789647.1">
    <property type="nucleotide sequence ID" value="NZ_BAABRS010000002.1"/>
</dbReference>
<proteinExistence type="predicted"/>
<dbReference type="InterPro" id="IPR037066">
    <property type="entry name" value="Plug_dom_sf"/>
</dbReference>
<dbReference type="SUPFAM" id="SSF56935">
    <property type="entry name" value="Porins"/>
    <property type="match status" value="1"/>
</dbReference>
<dbReference type="EMBL" id="JAJNDC010000002">
    <property type="protein sequence ID" value="MCW9713137.1"/>
    <property type="molecule type" value="Genomic_DNA"/>
</dbReference>